<name>A0A2M8Q6Z4_9CHLR</name>
<organism evidence="1 2">
    <name type="scientific">Candidatus Thermofonsia Clade 3 bacterium</name>
    <dbReference type="NCBI Taxonomy" id="2364212"/>
    <lineage>
        <taxon>Bacteria</taxon>
        <taxon>Bacillati</taxon>
        <taxon>Chloroflexota</taxon>
        <taxon>Candidatus Thermofontia</taxon>
        <taxon>Candidatus Thermofonsia Clade 3</taxon>
    </lineage>
</organism>
<dbReference type="Proteomes" id="UP000230790">
    <property type="component" value="Unassembled WGS sequence"/>
</dbReference>
<dbReference type="GO" id="GO:0005975">
    <property type="term" value="P:carbohydrate metabolic process"/>
    <property type="evidence" value="ECO:0007669"/>
    <property type="project" value="InterPro"/>
</dbReference>
<dbReference type="EMBL" id="PGTN01000954">
    <property type="protein sequence ID" value="PJF45576.1"/>
    <property type="molecule type" value="Genomic_DNA"/>
</dbReference>
<protein>
    <submittedName>
        <fullName evidence="1">Uncharacterized protein</fullName>
    </submittedName>
</protein>
<evidence type="ECO:0000313" key="2">
    <source>
        <dbReference type="Proteomes" id="UP000230790"/>
    </source>
</evidence>
<gene>
    <name evidence="1" type="ORF">CUN48_18180</name>
</gene>
<accession>A0A2M8Q6Z4</accession>
<evidence type="ECO:0000313" key="1">
    <source>
        <dbReference type="EMBL" id="PJF45576.1"/>
    </source>
</evidence>
<dbReference type="InterPro" id="IPR011330">
    <property type="entry name" value="Glyco_hydro/deAcase_b/a-brl"/>
</dbReference>
<comment type="caution">
    <text evidence="1">The sequence shown here is derived from an EMBL/GenBank/DDBJ whole genome shotgun (WGS) entry which is preliminary data.</text>
</comment>
<reference evidence="1 2" key="1">
    <citation type="submission" date="2017-11" db="EMBL/GenBank/DDBJ databases">
        <title>Evolution of Phototrophy in the Chloroflexi Phylum Driven by Horizontal Gene Transfer.</title>
        <authorList>
            <person name="Ward L.M."/>
            <person name="Hemp J."/>
            <person name="Shih P.M."/>
            <person name="Mcglynn S.E."/>
            <person name="Fischer W."/>
        </authorList>
    </citation>
    <scope>NUCLEOTIDE SEQUENCE [LARGE SCALE GENOMIC DNA]</scope>
    <source>
        <strain evidence="1">JP3_7</strain>
    </source>
</reference>
<sequence>RETAVAALVDRTATYGGLFVANVHDYVFDERLFPGWRAALRAALDRILARGDFWTATPAAIARHWRERYEALLNASVGLKEGR</sequence>
<dbReference type="SUPFAM" id="SSF88713">
    <property type="entry name" value="Glycoside hydrolase/deacetylase"/>
    <property type="match status" value="1"/>
</dbReference>
<dbReference type="AlphaFoldDB" id="A0A2M8Q6Z4"/>
<proteinExistence type="predicted"/>
<dbReference type="Gene3D" id="3.20.20.370">
    <property type="entry name" value="Glycoside hydrolase/deacetylase"/>
    <property type="match status" value="1"/>
</dbReference>
<feature type="non-terminal residue" evidence="1">
    <location>
        <position position="1"/>
    </location>
</feature>